<dbReference type="Proteomes" id="UP000219440">
    <property type="component" value="Unassembled WGS sequence"/>
</dbReference>
<gene>
    <name evidence="2" type="ORF">SAMN06296378_1255</name>
</gene>
<dbReference type="RefSeq" id="WP_097060359.1">
    <property type="nucleotide sequence ID" value="NZ_BMLC01000001.1"/>
</dbReference>
<dbReference type="AlphaFoldDB" id="A0A2C8ZBD8"/>
<feature type="domain" description="Putative endonuclease Z1" evidence="1">
    <location>
        <begin position="431"/>
        <end position="670"/>
    </location>
</feature>
<organism evidence="2 3">
    <name type="scientific">Salinibacterium xinjiangense</name>
    <dbReference type="NCBI Taxonomy" id="386302"/>
    <lineage>
        <taxon>Bacteria</taxon>
        <taxon>Bacillati</taxon>
        <taxon>Actinomycetota</taxon>
        <taxon>Actinomycetes</taxon>
        <taxon>Micrococcales</taxon>
        <taxon>Microbacteriaceae</taxon>
        <taxon>Salinibacterium</taxon>
    </lineage>
</organism>
<reference evidence="2 3" key="1">
    <citation type="submission" date="2017-09" db="EMBL/GenBank/DDBJ databases">
        <authorList>
            <person name="Ehlers B."/>
            <person name="Leendertz F.H."/>
        </authorList>
    </citation>
    <scope>NUCLEOTIDE SEQUENCE [LARGE SCALE GENOMIC DNA]</scope>
    <source>
        <strain evidence="2 3">CGMCC 1.05381</strain>
    </source>
</reference>
<dbReference type="OrthoDB" id="436461at2"/>
<sequence>MNVSEKIVSYARVELAEQYREFGVVPQELFDEALAAAKEFTESRSGYEVSEEQMHDAALQLETLFNVYVGNEHLLVNNEGHVEWLETQKNEISWEYWSRYRQWLIEDEHRPETVIDGSLHPITDRILGMLEDPRRPGAWSRRGLVAGQVQSGKTSNYVGLINKALDAGYKLVIVLAGTHDNLRSQTQLRINSGVLGFNTQGNINGSLGMRVGVGLKDARKPRINCPTSSDQKGDFNRRLAQGVGALGGDPVILVVKKNTAILKNLYAWSTGLHHELDPETGQKIVRNVPMLLIDDEADHASIDTGSIVDKVTGDESSPSATNALIRQLLNAFEKTAYVGYTATPFANIFINPSADHEIFGKGLFPEHFIVTLPETSAYSGPAKIFGLKEDDSAGVEGVEALPTNREVKDYDSWLPDGHKKGELPKGPLPKSVREAICSFVLSSAVKRARRARMKHNSMLLHVTKYVDVQTAVAEQVTDFVLSIRNEILYLPAEGLDTQAWLMLRDLYEGDFRATHELMEAQGTLDAQSSGFASFVELQPFIEQVVGQMQVKAINGEAKDALLYEENPDGITVIAVGGDKLSRGLTLEGLTTSYYLRASKMYDTLMQMGRWFGYRPGYLDVCRLYTTEQLVRWYRRITGASERLYKEFELMAALGKTPIDFGLRVQSHPDGLMVTAANKSRFAKNIRASFSGTITETILFVDDEIVRKRNVAALTTLLESMKNDPHAVATTNRKHYWRGVRPTTILAFLDGYDAHRGAYRALPAAMSEYVRSCNGLEDSELTTWDVYIASKDGAGEELNLPNDSFGLIERNPDTRPDGNPPTYVIGRLVSSADELFPIKDDAEEMSRALQQAISNWEGSSRVNKAGVPTAPTALAERRIRSPKRGYLLIYPLERDAAGLDADETPYVGFAIAFPWSEEAPSVNYRVNEIYWDLEMVRAFQEADDNDD</sequence>
<dbReference type="Pfam" id="PF10593">
    <property type="entry name" value="Z1"/>
    <property type="match status" value="1"/>
</dbReference>
<evidence type="ECO:0000259" key="1">
    <source>
        <dbReference type="Pfam" id="PF10593"/>
    </source>
</evidence>
<name>A0A2C8ZBD8_9MICO</name>
<evidence type="ECO:0000313" key="3">
    <source>
        <dbReference type="Proteomes" id="UP000219440"/>
    </source>
</evidence>
<accession>A0A2C8ZBD8</accession>
<proteinExistence type="predicted"/>
<protein>
    <submittedName>
        <fullName evidence="2">Z1 domain-containing protein</fullName>
    </submittedName>
</protein>
<dbReference type="EMBL" id="OCST01000002">
    <property type="protein sequence ID" value="SOE61379.1"/>
    <property type="molecule type" value="Genomic_DNA"/>
</dbReference>
<evidence type="ECO:0000313" key="2">
    <source>
        <dbReference type="EMBL" id="SOE61379.1"/>
    </source>
</evidence>
<keyword evidence="3" id="KW-1185">Reference proteome</keyword>
<dbReference type="InterPro" id="IPR018310">
    <property type="entry name" value="Put_endonuclease_Z1-dom"/>
</dbReference>